<dbReference type="PANTHER" id="PTHR33240:SF15">
    <property type="entry name" value="GAG-PRO-LIKE PROTEIN"/>
    <property type="match status" value="1"/>
</dbReference>
<organism evidence="1 2">
    <name type="scientific">Canna indica</name>
    <name type="common">Indian-shot</name>
    <dbReference type="NCBI Taxonomy" id="4628"/>
    <lineage>
        <taxon>Eukaryota</taxon>
        <taxon>Viridiplantae</taxon>
        <taxon>Streptophyta</taxon>
        <taxon>Embryophyta</taxon>
        <taxon>Tracheophyta</taxon>
        <taxon>Spermatophyta</taxon>
        <taxon>Magnoliopsida</taxon>
        <taxon>Liliopsida</taxon>
        <taxon>Zingiberales</taxon>
        <taxon>Cannaceae</taxon>
        <taxon>Canna</taxon>
    </lineage>
</organism>
<sequence length="115" mass="12874">MAIDNVTRLHRPTPKTPVISFYESNFQGTDQNLHNPVVISVIVGNFIVEKNLIDQGSSADILFYSTFEKMQLTEVSLTPCKGDLIGFSGERVDIRGAIWLRTMFNSQPKAKTIDV</sequence>
<evidence type="ECO:0000313" key="2">
    <source>
        <dbReference type="Proteomes" id="UP001327560"/>
    </source>
</evidence>
<proteinExistence type="predicted"/>
<dbReference type="AlphaFoldDB" id="A0AAQ3K1N9"/>
<dbReference type="PANTHER" id="PTHR33240">
    <property type="entry name" value="OS08G0508500 PROTEIN"/>
    <property type="match status" value="1"/>
</dbReference>
<protein>
    <submittedName>
        <fullName evidence="1">Uncharacterized protein</fullName>
    </submittedName>
</protein>
<dbReference type="EMBL" id="CP136891">
    <property type="protein sequence ID" value="WOK98456.1"/>
    <property type="molecule type" value="Genomic_DNA"/>
</dbReference>
<gene>
    <name evidence="1" type="ORF">Cni_G07168</name>
</gene>
<accession>A0AAQ3K1N9</accession>
<reference evidence="1 2" key="1">
    <citation type="submission" date="2023-10" db="EMBL/GenBank/DDBJ databases">
        <title>Chromosome-scale genome assembly provides insights into flower coloration mechanisms of Canna indica.</title>
        <authorList>
            <person name="Li C."/>
        </authorList>
    </citation>
    <scope>NUCLEOTIDE SEQUENCE [LARGE SCALE GENOMIC DNA]</scope>
    <source>
        <tissue evidence="1">Flower</tissue>
    </source>
</reference>
<keyword evidence="2" id="KW-1185">Reference proteome</keyword>
<name>A0AAQ3K1N9_9LILI</name>
<evidence type="ECO:0000313" key="1">
    <source>
        <dbReference type="EMBL" id="WOK98456.1"/>
    </source>
</evidence>
<dbReference type="Proteomes" id="UP001327560">
    <property type="component" value="Chromosome 2"/>
</dbReference>